<reference evidence="16" key="3">
    <citation type="submission" date="2025-09" db="UniProtKB">
        <authorList>
            <consortium name="Ensembl"/>
        </authorList>
    </citation>
    <scope>IDENTIFICATION</scope>
</reference>
<name>A0AAX7SUR9_ASTCA</name>
<dbReference type="PANTHER" id="PTHR46106:SF1">
    <property type="entry name" value="RECEPTOR-TYPE TYROSINE-PROTEIN PHOSPHATASE-LIKE N"/>
    <property type="match status" value="1"/>
</dbReference>
<dbReference type="Ensembl" id="ENSACLT00000091977.1">
    <property type="protein sequence ID" value="ENSACLP00000048138.1"/>
    <property type="gene ID" value="ENSACLG00000017857.2"/>
</dbReference>
<keyword evidence="17" id="KW-1185">Reference proteome</keyword>
<keyword evidence="7 13" id="KW-0472">Membrane</keyword>
<dbReference type="Gene3D" id="3.90.190.10">
    <property type="entry name" value="Protein tyrosine phosphatase superfamily"/>
    <property type="match status" value="1"/>
</dbReference>
<sequence>QDQVQYQVSVPVLKRMQEVLKQLMLEGETEHNSELKVLKMSAVLQKYGVSPRDLSQEQLYKLALTLLQHQGKTGTPPQLGKKPKQKKNSQFLKYRNIIIPTISSIFYLVFVLLCNVNSNLFKSKKQKTRHLLKICVYSKINDVCFIRSPLSLYDGVKMLELLADKIHLTTSSFINISVVGPALTFRIRQNEHNMTAAEVAAKAGKNFLESETGLKIVQTGVGERTDARGLPQVTRVSQGSSGTVITLVSMAVVGGVLVLAMAVACLRHYAQQVNNGKLGLGPEGGAETHFDYQDCMGGVNTSRVSSVSSQFSDGPQHSPSSTHSSTPSWSEEPAQSNMDISTGHMILAYMEDHLRNKDRLQKEWEALCSYQAEPSSVAVAQSADNMDKNRHAEALPYDHSRVKLKTDVNPNKQDYINASMLFDHDPRQPSYIATQGPLPHTVADFWQMVWENGCTVIVMMTALVEDGEKQCERYWPDEGSSLYHIYEVNLVSEHIWCKDFLVRSFYLKNVQTQETRTLTQFHLLSWPADGIPTSTRPLLDFRRKVNKCYRGRSCPIIVHCGDGTGRTGTYILIDMVLNRMAKGVKEIDIAATLEHIRDQRPGLVRTKDQFEFALTAVAEEVNAILKALPQ</sequence>
<evidence type="ECO:0000256" key="5">
    <source>
        <dbReference type="ARBA" id="ARBA00022989"/>
    </source>
</evidence>
<dbReference type="GO" id="GO:0030141">
    <property type="term" value="C:secretory granule"/>
    <property type="evidence" value="ECO:0007669"/>
    <property type="project" value="InterPro"/>
</dbReference>
<feature type="region of interest" description="Disordered" evidence="12">
    <location>
        <begin position="304"/>
        <end position="336"/>
    </location>
</feature>
<protein>
    <recommendedName>
        <fullName evidence="18">Protein tyrosine phosphatase receptor type Na</fullName>
    </recommendedName>
</protein>
<dbReference type="InterPro" id="IPR000387">
    <property type="entry name" value="Tyr_Pase_dom"/>
</dbReference>
<evidence type="ECO:0000313" key="17">
    <source>
        <dbReference type="Proteomes" id="UP000265100"/>
    </source>
</evidence>
<dbReference type="InterPro" id="IPR038112">
    <property type="entry name" value="Receptor_IA-2_ectodomain_sf"/>
</dbReference>
<dbReference type="GO" id="GO:0004725">
    <property type="term" value="F:protein tyrosine phosphatase activity"/>
    <property type="evidence" value="ECO:0007669"/>
    <property type="project" value="InterPro"/>
</dbReference>
<evidence type="ECO:0000256" key="13">
    <source>
        <dbReference type="SAM" id="Phobius"/>
    </source>
</evidence>
<dbReference type="InterPro" id="IPR021613">
    <property type="entry name" value="Receptor_IA-2_dom"/>
</dbReference>
<dbReference type="GO" id="GO:0035773">
    <property type="term" value="P:insulin secretion involved in cellular response to glucose stimulus"/>
    <property type="evidence" value="ECO:0007669"/>
    <property type="project" value="TreeGrafter"/>
</dbReference>
<keyword evidence="10" id="KW-0968">Cytoplasmic vesicle</keyword>
<evidence type="ECO:0000256" key="12">
    <source>
        <dbReference type="SAM" id="MobiDB-lite"/>
    </source>
</evidence>
<accession>A0AAX7SUR9</accession>
<feature type="compositionally biased region" description="Low complexity" evidence="12">
    <location>
        <begin position="304"/>
        <end position="328"/>
    </location>
</feature>
<dbReference type="Pfam" id="PF00102">
    <property type="entry name" value="Y_phosphatase"/>
    <property type="match status" value="1"/>
</dbReference>
<keyword evidence="4" id="KW-0732">Signal</keyword>
<dbReference type="AlphaFoldDB" id="A0AAX7SUR9"/>
<dbReference type="InterPro" id="IPR003595">
    <property type="entry name" value="Tyr_Pase_cat"/>
</dbReference>
<evidence type="ECO:0000256" key="11">
    <source>
        <dbReference type="ARBA" id="ARBA00034103"/>
    </source>
</evidence>
<evidence type="ECO:0000256" key="10">
    <source>
        <dbReference type="ARBA" id="ARBA00023329"/>
    </source>
</evidence>
<keyword evidence="5 13" id="KW-1133">Transmembrane helix</keyword>
<evidence type="ECO:0000256" key="2">
    <source>
        <dbReference type="ARBA" id="ARBA00022553"/>
    </source>
</evidence>
<evidence type="ECO:0000313" key="16">
    <source>
        <dbReference type="Ensembl" id="ENSACLP00000048138.1"/>
    </source>
</evidence>
<dbReference type="FunFam" id="3.90.190.10:FF:000017">
    <property type="entry name" value="receptor-type tyrosine-protein phosphatase-like N isoform X2"/>
    <property type="match status" value="1"/>
</dbReference>
<evidence type="ECO:0000256" key="1">
    <source>
        <dbReference type="ARBA" id="ARBA00004212"/>
    </source>
</evidence>
<dbReference type="SUPFAM" id="SSF52799">
    <property type="entry name" value="(Phosphotyrosine protein) phosphatases II"/>
    <property type="match status" value="1"/>
</dbReference>
<dbReference type="GO" id="GO:0045202">
    <property type="term" value="C:synapse"/>
    <property type="evidence" value="ECO:0007669"/>
    <property type="project" value="UniProtKB-SubCell"/>
</dbReference>
<dbReference type="Proteomes" id="UP000265100">
    <property type="component" value="Chromosome 16"/>
</dbReference>
<keyword evidence="6" id="KW-0770">Synapse</keyword>
<feature type="transmembrane region" description="Helical" evidence="13">
    <location>
        <begin position="244"/>
        <end position="264"/>
    </location>
</feature>
<dbReference type="InterPro" id="IPR029021">
    <property type="entry name" value="Prot-tyrosine_phosphatase-like"/>
</dbReference>
<comment type="subcellular location">
    <subcellularLocation>
        <location evidence="1">Cytoplasmic vesicle</location>
        <location evidence="1">Secretory vesicle membrane</location>
        <topology evidence="1">Single-pass type I membrane protein</topology>
    </subcellularLocation>
    <subcellularLocation>
        <location evidence="11">Synapse</location>
    </subcellularLocation>
</comment>
<dbReference type="GeneTree" id="ENSGT00940000154095"/>
<keyword evidence="8" id="KW-0675">Receptor</keyword>
<dbReference type="Pfam" id="PF11548">
    <property type="entry name" value="Receptor_IA-2"/>
    <property type="match status" value="1"/>
</dbReference>
<keyword evidence="2" id="KW-0597">Phosphoprotein</keyword>
<reference evidence="16" key="1">
    <citation type="submission" date="2018-05" db="EMBL/GenBank/DDBJ databases">
        <authorList>
            <person name="Datahose"/>
        </authorList>
    </citation>
    <scope>NUCLEOTIDE SEQUENCE</scope>
</reference>
<evidence type="ECO:0000256" key="6">
    <source>
        <dbReference type="ARBA" id="ARBA00023018"/>
    </source>
</evidence>
<feature type="transmembrane region" description="Helical" evidence="13">
    <location>
        <begin position="97"/>
        <end position="116"/>
    </location>
</feature>
<dbReference type="InterPro" id="IPR016130">
    <property type="entry name" value="Tyr_Pase_AS"/>
</dbReference>
<dbReference type="PANTHER" id="PTHR46106">
    <property type="entry name" value="IA-2 PROTEIN TYROSINE PHOSPHATASE, ISOFORM C"/>
    <property type="match status" value="1"/>
</dbReference>
<dbReference type="SMART" id="SM00404">
    <property type="entry name" value="PTPc_motif"/>
    <property type="match status" value="1"/>
</dbReference>
<evidence type="ECO:0000256" key="9">
    <source>
        <dbReference type="ARBA" id="ARBA00023180"/>
    </source>
</evidence>
<evidence type="ECO:0000256" key="8">
    <source>
        <dbReference type="ARBA" id="ARBA00023170"/>
    </source>
</evidence>
<reference evidence="16" key="2">
    <citation type="submission" date="2025-08" db="UniProtKB">
        <authorList>
            <consortium name="Ensembl"/>
        </authorList>
    </citation>
    <scope>IDENTIFICATION</scope>
</reference>
<evidence type="ECO:0000259" key="14">
    <source>
        <dbReference type="PROSITE" id="PS50055"/>
    </source>
</evidence>
<dbReference type="GO" id="GO:0051046">
    <property type="term" value="P:regulation of secretion"/>
    <property type="evidence" value="ECO:0007669"/>
    <property type="project" value="TreeGrafter"/>
</dbReference>
<dbReference type="SMART" id="SM00194">
    <property type="entry name" value="PTPc"/>
    <property type="match status" value="1"/>
</dbReference>
<dbReference type="PROSITE" id="PS50055">
    <property type="entry name" value="TYR_PHOSPHATASE_PTP"/>
    <property type="match status" value="1"/>
</dbReference>
<dbReference type="PRINTS" id="PR00700">
    <property type="entry name" value="PRTYPHPHTASE"/>
</dbReference>
<dbReference type="Gene3D" id="3.30.70.2470">
    <property type="entry name" value="Protein-tyrosine phosphatase receptor IA-2 ectodomain"/>
    <property type="match status" value="1"/>
</dbReference>
<evidence type="ECO:0008006" key="18">
    <source>
        <dbReference type="Google" id="ProtNLM"/>
    </source>
</evidence>
<dbReference type="PROSITE" id="PS50056">
    <property type="entry name" value="TYR_PHOSPHATASE_2"/>
    <property type="match status" value="1"/>
</dbReference>
<feature type="domain" description="Tyrosine specific protein phosphatases" evidence="15">
    <location>
        <begin position="539"/>
        <end position="611"/>
    </location>
</feature>
<proteinExistence type="predicted"/>
<dbReference type="PROSITE" id="PS00383">
    <property type="entry name" value="TYR_PHOSPHATASE_1"/>
    <property type="match status" value="1"/>
</dbReference>
<evidence type="ECO:0000256" key="7">
    <source>
        <dbReference type="ARBA" id="ARBA00023136"/>
    </source>
</evidence>
<evidence type="ECO:0000256" key="4">
    <source>
        <dbReference type="ARBA" id="ARBA00022729"/>
    </source>
</evidence>
<feature type="domain" description="Tyrosine-protein phosphatase" evidence="14">
    <location>
        <begin position="360"/>
        <end position="620"/>
    </location>
</feature>
<dbReference type="InterPro" id="IPR000242">
    <property type="entry name" value="PTP_cat"/>
</dbReference>
<evidence type="ECO:0000259" key="15">
    <source>
        <dbReference type="PROSITE" id="PS50056"/>
    </source>
</evidence>
<keyword evidence="9" id="KW-0325">Glycoprotein</keyword>
<dbReference type="GO" id="GO:0030658">
    <property type="term" value="C:transport vesicle membrane"/>
    <property type="evidence" value="ECO:0007669"/>
    <property type="project" value="UniProtKB-SubCell"/>
</dbReference>
<dbReference type="InterPro" id="IPR033522">
    <property type="entry name" value="IA-2/IA-2_beta"/>
</dbReference>
<evidence type="ECO:0000256" key="3">
    <source>
        <dbReference type="ARBA" id="ARBA00022692"/>
    </source>
</evidence>
<organism evidence="16 17">
    <name type="scientific">Astatotilapia calliptera</name>
    <name type="common">Eastern happy</name>
    <name type="synonym">Chromis callipterus</name>
    <dbReference type="NCBI Taxonomy" id="8154"/>
    <lineage>
        <taxon>Eukaryota</taxon>
        <taxon>Metazoa</taxon>
        <taxon>Chordata</taxon>
        <taxon>Craniata</taxon>
        <taxon>Vertebrata</taxon>
        <taxon>Euteleostomi</taxon>
        <taxon>Actinopterygii</taxon>
        <taxon>Neopterygii</taxon>
        <taxon>Teleostei</taxon>
        <taxon>Neoteleostei</taxon>
        <taxon>Acanthomorphata</taxon>
        <taxon>Ovalentaria</taxon>
        <taxon>Cichlomorphae</taxon>
        <taxon>Cichliformes</taxon>
        <taxon>Cichlidae</taxon>
        <taxon>African cichlids</taxon>
        <taxon>Pseudocrenilabrinae</taxon>
        <taxon>Haplochromini</taxon>
        <taxon>Astatotilapia</taxon>
    </lineage>
</organism>
<keyword evidence="3 13" id="KW-0812">Transmembrane</keyword>